<feature type="domain" description="MEIOB-like N-terminal" evidence="5">
    <location>
        <begin position="4"/>
        <end position="136"/>
    </location>
</feature>
<evidence type="ECO:0000256" key="2">
    <source>
        <dbReference type="ARBA" id="ARBA00023254"/>
    </source>
</evidence>
<evidence type="ECO:0000259" key="4">
    <source>
        <dbReference type="Pfam" id="PF16900"/>
    </source>
</evidence>
<keyword evidence="1" id="KW-0238">DNA-binding</keyword>
<dbReference type="EnsemblMetazoa" id="CLYHEMT007448.1">
    <property type="protein sequence ID" value="CLYHEMP007448.1"/>
    <property type="gene ID" value="CLYHEMG007448"/>
</dbReference>
<dbReference type="InterPro" id="IPR031657">
    <property type="entry name" value="REPA_OB_2"/>
</dbReference>
<dbReference type="Pfam" id="PF24903">
    <property type="entry name" value="OB_MEIOB_N"/>
    <property type="match status" value="1"/>
</dbReference>
<organism evidence="6 7">
    <name type="scientific">Clytia hemisphaerica</name>
    <dbReference type="NCBI Taxonomy" id="252671"/>
    <lineage>
        <taxon>Eukaryota</taxon>
        <taxon>Metazoa</taxon>
        <taxon>Cnidaria</taxon>
        <taxon>Hydrozoa</taxon>
        <taxon>Hydroidolina</taxon>
        <taxon>Leptothecata</taxon>
        <taxon>Obeliida</taxon>
        <taxon>Clytiidae</taxon>
        <taxon>Clytia</taxon>
    </lineage>
</organism>
<evidence type="ECO:0008006" key="8">
    <source>
        <dbReference type="Google" id="ProtNLM"/>
    </source>
</evidence>
<dbReference type="AlphaFoldDB" id="A0A7M5UXG8"/>
<dbReference type="Proteomes" id="UP000594262">
    <property type="component" value="Unplaced"/>
</dbReference>
<dbReference type="PANTHER" id="PTHR21166:SF2">
    <property type="entry name" value="CELL DIVISION CONTROL PROTEIN 24 OB DOMAIN-CONTAINING PROTEIN-RELATED"/>
    <property type="match status" value="1"/>
</dbReference>
<proteinExistence type="inferred from homology"/>
<dbReference type="SUPFAM" id="SSF50249">
    <property type="entry name" value="Nucleic acid-binding proteins"/>
    <property type="match status" value="2"/>
</dbReference>
<dbReference type="FunFam" id="2.40.50.140:FF:000171">
    <property type="entry name" value="meiosis-specific with OB domain-containing protein isoform X1"/>
    <property type="match status" value="1"/>
</dbReference>
<evidence type="ECO:0000313" key="7">
    <source>
        <dbReference type="Proteomes" id="UP000594262"/>
    </source>
</evidence>
<dbReference type="InterPro" id="IPR012340">
    <property type="entry name" value="NA-bd_OB-fold"/>
</dbReference>
<sequence>MATERIFIKDLVVGPSKKAIVGLVIAKFDKRSFPDKKEYGVMKSLMNFTIRDTPEDFINVACWGSENFISNLSDSFGIGSVVQLSDFLVRTKGNTENEEKYNPSTQSAFNISVSESYTKLNAYTGEDHDHIMTLSNYPIRDYDDYYTLGDILCNGHNLNGSMVNIMACVREVGEIKEFVSKAGKNIVKRELVLFDEHCNSFPLIIWDREVASSVNQWMENPIVLFLVDVKVQFEEFRQKMTGSVTAKTIITVYPDTPQAHHLAAYAQNNGGLMMNPFEGNNDCVDDINDVYTIAEIEEKLNGNTDEMSMFSQPFSGIVYATVSHFDLDKESRNYVTIRCKLCKRRVPNETMICNNISCNNQSRDQMTSSLEFRISLSDHTMGLDNFLMVRDVAEKTLQCNVEDFMTMEDTTKTTMKWKFLFERFKVYFKAYPAGQERKKPIVNILDLGNPNDFVF</sequence>
<feature type="domain" description="Replication protein A OB" evidence="4">
    <location>
        <begin position="159"/>
        <end position="243"/>
    </location>
</feature>
<dbReference type="GO" id="GO:0008310">
    <property type="term" value="F:single-stranded DNA 3'-5' DNA exonuclease activity"/>
    <property type="evidence" value="ECO:0007669"/>
    <property type="project" value="TreeGrafter"/>
</dbReference>
<evidence type="ECO:0000313" key="6">
    <source>
        <dbReference type="EnsemblMetazoa" id="CLYHEMP007448.1"/>
    </source>
</evidence>
<dbReference type="Gene3D" id="2.40.50.140">
    <property type="entry name" value="Nucleic acid-binding proteins"/>
    <property type="match status" value="3"/>
</dbReference>
<dbReference type="InterPro" id="IPR052469">
    <property type="entry name" value="MEIOB"/>
</dbReference>
<dbReference type="PANTHER" id="PTHR21166">
    <property type="entry name" value="CELL DIVISION CONTROL PROTEIN 24 OB DOMAIN-CONTAINING PROTEIN-RELATED"/>
    <property type="match status" value="1"/>
</dbReference>
<protein>
    <recommendedName>
        <fullName evidence="8">Meiosis-specific with OB domain-containing protein</fullName>
    </recommendedName>
</protein>
<dbReference type="GO" id="GO:0003697">
    <property type="term" value="F:single-stranded DNA binding"/>
    <property type="evidence" value="ECO:0007669"/>
    <property type="project" value="TreeGrafter"/>
</dbReference>
<evidence type="ECO:0000256" key="3">
    <source>
        <dbReference type="ARBA" id="ARBA00038329"/>
    </source>
</evidence>
<comment type="similarity">
    <text evidence="3">Belongs to the MEIOB family.</text>
</comment>
<dbReference type="Pfam" id="PF16900">
    <property type="entry name" value="REPA_OB_2"/>
    <property type="match status" value="1"/>
</dbReference>
<dbReference type="GO" id="GO:0000712">
    <property type="term" value="P:resolution of meiotic recombination intermediates"/>
    <property type="evidence" value="ECO:0007669"/>
    <property type="project" value="TreeGrafter"/>
</dbReference>
<evidence type="ECO:0000259" key="5">
    <source>
        <dbReference type="Pfam" id="PF24903"/>
    </source>
</evidence>
<dbReference type="RefSeq" id="XP_066910537.1">
    <property type="nucleotide sequence ID" value="XM_067054436.1"/>
</dbReference>
<keyword evidence="2" id="KW-0469">Meiosis</keyword>
<keyword evidence="7" id="KW-1185">Reference proteome</keyword>
<accession>A0A7M5UXG8</accession>
<reference evidence="6" key="1">
    <citation type="submission" date="2021-01" db="UniProtKB">
        <authorList>
            <consortium name="EnsemblMetazoa"/>
        </authorList>
    </citation>
    <scope>IDENTIFICATION</scope>
</reference>
<name>A0A7M5UXG8_9CNID</name>
<evidence type="ECO:0000256" key="1">
    <source>
        <dbReference type="ARBA" id="ARBA00023125"/>
    </source>
</evidence>
<dbReference type="InterPro" id="IPR056880">
    <property type="entry name" value="OB_MEIOB_N"/>
</dbReference>
<dbReference type="OrthoDB" id="9937820at2759"/>
<dbReference type="GeneID" id="136797854"/>